<dbReference type="EMBL" id="SNXW01000001">
    <property type="protein sequence ID" value="TDP88583.1"/>
    <property type="molecule type" value="Genomic_DNA"/>
</dbReference>
<dbReference type="GO" id="GO:1902201">
    <property type="term" value="P:negative regulation of bacterial-type flagellum-dependent cell motility"/>
    <property type="evidence" value="ECO:0007669"/>
    <property type="project" value="TreeGrafter"/>
</dbReference>
<dbReference type="FunFam" id="3.30.70.270:FF:000001">
    <property type="entry name" value="Diguanylate cyclase domain protein"/>
    <property type="match status" value="1"/>
</dbReference>
<evidence type="ECO:0000313" key="6">
    <source>
        <dbReference type="Proteomes" id="UP000294593"/>
    </source>
</evidence>
<dbReference type="Gene3D" id="3.30.70.270">
    <property type="match status" value="1"/>
</dbReference>
<dbReference type="SUPFAM" id="SSF55073">
    <property type="entry name" value="Nucleotide cyclase"/>
    <property type="match status" value="1"/>
</dbReference>
<dbReference type="RefSeq" id="WP_133606515.1">
    <property type="nucleotide sequence ID" value="NZ_SNXW01000001.1"/>
</dbReference>
<dbReference type="Proteomes" id="UP000294593">
    <property type="component" value="Unassembled WGS sequence"/>
</dbReference>
<dbReference type="InterPro" id="IPR029787">
    <property type="entry name" value="Nucleotide_cyclase"/>
</dbReference>
<dbReference type="InterPro" id="IPR050469">
    <property type="entry name" value="Diguanylate_Cyclase"/>
</dbReference>
<feature type="compositionally biased region" description="Polar residues" evidence="3">
    <location>
        <begin position="216"/>
        <end position="225"/>
    </location>
</feature>
<dbReference type="EC" id="2.7.7.65" evidence="1"/>
<evidence type="ECO:0000256" key="3">
    <source>
        <dbReference type="SAM" id="MobiDB-lite"/>
    </source>
</evidence>
<comment type="catalytic activity">
    <reaction evidence="2">
        <text>2 GTP = 3',3'-c-di-GMP + 2 diphosphate</text>
        <dbReference type="Rhea" id="RHEA:24898"/>
        <dbReference type="ChEBI" id="CHEBI:33019"/>
        <dbReference type="ChEBI" id="CHEBI:37565"/>
        <dbReference type="ChEBI" id="CHEBI:58805"/>
        <dbReference type="EC" id="2.7.7.65"/>
    </reaction>
</comment>
<dbReference type="InterPro" id="IPR000160">
    <property type="entry name" value="GGDEF_dom"/>
</dbReference>
<evidence type="ECO:0000256" key="1">
    <source>
        <dbReference type="ARBA" id="ARBA00012528"/>
    </source>
</evidence>
<organism evidence="5 6">
    <name type="scientific">Aquabacterium commune</name>
    <dbReference type="NCBI Taxonomy" id="70586"/>
    <lineage>
        <taxon>Bacteria</taxon>
        <taxon>Pseudomonadati</taxon>
        <taxon>Pseudomonadota</taxon>
        <taxon>Betaproteobacteria</taxon>
        <taxon>Burkholderiales</taxon>
        <taxon>Aquabacterium</taxon>
    </lineage>
</organism>
<dbReference type="NCBIfam" id="TIGR00254">
    <property type="entry name" value="GGDEF"/>
    <property type="match status" value="1"/>
</dbReference>
<feature type="region of interest" description="Disordered" evidence="3">
    <location>
        <begin position="216"/>
        <end position="236"/>
    </location>
</feature>
<reference evidence="5 6" key="1">
    <citation type="submission" date="2019-03" db="EMBL/GenBank/DDBJ databases">
        <title>Genomic Encyclopedia of Type Strains, Phase IV (KMG-IV): sequencing the most valuable type-strain genomes for metagenomic binning, comparative biology and taxonomic classification.</title>
        <authorList>
            <person name="Goeker M."/>
        </authorList>
    </citation>
    <scope>NUCLEOTIDE SEQUENCE [LARGE SCALE GENOMIC DNA]</scope>
    <source>
        <strain evidence="5 6">DSM 11901</strain>
    </source>
</reference>
<evidence type="ECO:0000259" key="4">
    <source>
        <dbReference type="PROSITE" id="PS50887"/>
    </source>
</evidence>
<protein>
    <recommendedName>
        <fullName evidence="1">diguanylate cyclase</fullName>
        <ecNumber evidence="1">2.7.7.65</ecNumber>
    </recommendedName>
</protein>
<evidence type="ECO:0000313" key="5">
    <source>
        <dbReference type="EMBL" id="TDP88583.1"/>
    </source>
</evidence>
<dbReference type="PROSITE" id="PS50887">
    <property type="entry name" value="GGDEF"/>
    <property type="match status" value="1"/>
</dbReference>
<dbReference type="GO" id="GO:0043709">
    <property type="term" value="P:cell adhesion involved in single-species biofilm formation"/>
    <property type="evidence" value="ECO:0007669"/>
    <property type="project" value="TreeGrafter"/>
</dbReference>
<sequence>MSLLVQAGWTAPEGVMHGATLWLQAVIDGLCELSSRDALTGLNNRRQFEAAIAREVDRVARIGEPALLLLADIDHFKKVNDTHGHAAGDVVIRAVAECLQDCVRPMDLVARVGGEEFAIILPNCPPAFGQAVSERIRQKVAAKTAAIVGGQPLSVTVSIGGAFAPPWVRSSAALWSERADQQLYRAKSEGRNRTCLDMPPLTVVSAEEKGLLFAGLTQSDLTEPSGSGDPMPKTTE</sequence>
<dbReference type="CDD" id="cd01949">
    <property type="entry name" value="GGDEF"/>
    <property type="match status" value="1"/>
</dbReference>
<dbReference type="SMART" id="SM00267">
    <property type="entry name" value="GGDEF"/>
    <property type="match status" value="1"/>
</dbReference>
<feature type="domain" description="GGDEF" evidence="4">
    <location>
        <begin position="64"/>
        <end position="199"/>
    </location>
</feature>
<dbReference type="PANTHER" id="PTHR45138:SF9">
    <property type="entry name" value="DIGUANYLATE CYCLASE DGCM-RELATED"/>
    <property type="match status" value="1"/>
</dbReference>
<dbReference type="PANTHER" id="PTHR45138">
    <property type="entry name" value="REGULATORY COMPONENTS OF SENSORY TRANSDUCTION SYSTEM"/>
    <property type="match status" value="1"/>
</dbReference>
<name>A0A4R6RPB2_9BURK</name>
<keyword evidence="6" id="KW-1185">Reference proteome</keyword>
<dbReference type="GO" id="GO:0005886">
    <property type="term" value="C:plasma membrane"/>
    <property type="evidence" value="ECO:0007669"/>
    <property type="project" value="TreeGrafter"/>
</dbReference>
<evidence type="ECO:0000256" key="2">
    <source>
        <dbReference type="ARBA" id="ARBA00034247"/>
    </source>
</evidence>
<dbReference type="Pfam" id="PF00990">
    <property type="entry name" value="GGDEF"/>
    <property type="match status" value="1"/>
</dbReference>
<comment type="caution">
    <text evidence="5">The sequence shown here is derived from an EMBL/GenBank/DDBJ whole genome shotgun (WGS) entry which is preliminary data.</text>
</comment>
<gene>
    <name evidence="5" type="ORF">EV672_101736</name>
</gene>
<dbReference type="OrthoDB" id="9813903at2"/>
<dbReference type="AlphaFoldDB" id="A0A4R6RPB2"/>
<accession>A0A4R6RPB2</accession>
<proteinExistence type="predicted"/>
<dbReference type="GO" id="GO:0052621">
    <property type="term" value="F:diguanylate cyclase activity"/>
    <property type="evidence" value="ECO:0007669"/>
    <property type="project" value="UniProtKB-EC"/>
</dbReference>
<dbReference type="InterPro" id="IPR043128">
    <property type="entry name" value="Rev_trsase/Diguanyl_cyclase"/>
</dbReference>